<organism evidence="2 3">
    <name type="scientific">Carboxydocella sporoproducens DSM 16521</name>
    <dbReference type="NCBI Taxonomy" id="1121270"/>
    <lineage>
        <taxon>Bacteria</taxon>
        <taxon>Bacillati</taxon>
        <taxon>Bacillota</taxon>
        <taxon>Clostridia</taxon>
        <taxon>Eubacteriales</taxon>
        <taxon>Clostridiales Family XVI. Incertae Sedis</taxon>
        <taxon>Carboxydocella</taxon>
    </lineage>
</organism>
<dbReference type="OrthoDB" id="182577at2"/>
<feature type="domain" description="Acyl-protein synthetase LuxE" evidence="1">
    <location>
        <begin position="20"/>
        <end position="345"/>
    </location>
</feature>
<dbReference type="AlphaFoldDB" id="A0A1T4SCZ0"/>
<proteinExistence type="predicted"/>
<name>A0A1T4SCZ0_9FIRM</name>
<dbReference type="Gene3D" id="3.40.50.12780">
    <property type="entry name" value="N-terminal domain of ligase-like"/>
    <property type="match status" value="1"/>
</dbReference>
<dbReference type="GO" id="GO:0008218">
    <property type="term" value="P:bioluminescence"/>
    <property type="evidence" value="ECO:0007669"/>
    <property type="project" value="InterPro"/>
</dbReference>
<dbReference type="GO" id="GO:0047474">
    <property type="term" value="F:long-chain fatty acid--protein ligase activity"/>
    <property type="evidence" value="ECO:0007669"/>
    <property type="project" value="InterPro"/>
</dbReference>
<keyword evidence="3" id="KW-1185">Reference proteome</keyword>
<evidence type="ECO:0000259" key="1">
    <source>
        <dbReference type="Pfam" id="PF04443"/>
    </source>
</evidence>
<dbReference type="Proteomes" id="UP000189933">
    <property type="component" value="Unassembled WGS sequence"/>
</dbReference>
<gene>
    <name evidence="2" type="ORF">SAMN02745885_02598</name>
</gene>
<sequence length="398" mass="43861">MELTKWAEELDAKVAAFIARSWEQETNEAEFNALALEIFAYQFEANDYYRNLCEQLGKYPGQISHWSQIPAIPTQAFKESVVASIPVEKSELALLTSGTSDPNLRGKIFRDRSSLANIIQANALLTKKYCFPDRDKMTMAMLIPPPEQAPGMAMAFGLAQLVKNYGKEDSRYFISTQGLDVDGLLTFLQDAVKGQEPVALVGATSGFVLFFNHLRQLNLRLELPAGSRVLDGGGYQGTFGAMTREEFYQNCQEFLSVPAYMCVNVLGMSESGTNYIDNVLAEVLQGRTNVERQKITPPWTRTVVVGLRTGQPLPPGEIGLIRHYDLTNRATVLAVQTDNLGYLTANGFEIIGRAEQVTSVKDFALGLGHRCSTVVDGMLAHSHACSTVMDQILKKAGV</sequence>
<dbReference type="InterPro" id="IPR042099">
    <property type="entry name" value="ANL_N_sf"/>
</dbReference>
<dbReference type="RefSeq" id="WP_078666563.1">
    <property type="nucleotide sequence ID" value="NZ_FUXM01000051.1"/>
</dbReference>
<dbReference type="Pfam" id="PF04443">
    <property type="entry name" value="LuxE"/>
    <property type="match status" value="1"/>
</dbReference>
<reference evidence="3" key="1">
    <citation type="submission" date="2017-02" db="EMBL/GenBank/DDBJ databases">
        <authorList>
            <person name="Varghese N."/>
            <person name="Submissions S."/>
        </authorList>
    </citation>
    <scope>NUCLEOTIDE SEQUENCE [LARGE SCALE GENOMIC DNA]</scope>
    <source>
        <strain evidence="3">DSM 16521</strain>
    </source>
</reference>
<accession>A0A1T4SCZ0</accession>
<dbReference type="InterPro" id="IPR007534">
    <property type="entry name" value="LuxE"/>
</dbReference>
<dbReference type="EMBL" id="FUXM01000051">
    <property type="protein sequence ID" value="SKA26006.1"/>
    <property type="molecule type" value="Genomic_DNA"/>
</dbReference>
<evidence type="ECO:0000313" key="3">
    <source>
        <dbReference type="Proteomes" id="UP000189933"/>
    </source>
</evidence>
<evidence type="ECO:0000313" key="2">
    <source>
        <dbReference type="EMBL" id="SKA26006.1"/>
    </source>
</evidence>
<protein>
    <submittedName>
        <fullName evidence="2">Acyl-protein synthetase, LuxE</fullName>
    </submittedName>
</protein>